<sequence>MLGRQVIVVDWNPSSVQLHLDNTLVVPRWTGNMDDTGLADLSAFLRTIAASEVADVRDVIRHYQQFDNPVDAFRHKQRLLM</sequence>
<gene>
    <name evidence="2" type="ORF">LSTR_LSTR005362</name>
</gene>
<feature type="non-terminal residue" evidence="2">
    <location>
        <position position="81"/>
    </location>
</feature>
<dbReference type="OrthoDB" id="287041at2759"/>
<dbReference type="STRING" id="195883.A0A482XHC7"/>
<evidence type="ECO:0000313" key="3">
    <source>
        <dbReference type="Proteomes" id="UP000291343"/>
    </source>
</evidence>
<dbReference type="Pfam" id="PF03031">
    <property type="entry name" value="NIF"/>
    <property type="match status" value="1"/>
</dbReference>
<organism evidence="2 3">
    <name type="scientific">Laodelphax striatellus</name>
    <name type="common">Small brown planthopper</name>
    <name type="synonym">Delphax striatella</name>
    <dbReference type="NCBI Taxonomy" id="195883"/>
    <lineage>
        <taxon>Eukaryota</taxon>
        <taxon>Metazoa</taxon>
        <taxon>Ecdysozoa</taxon>
        <taxon>Arthropoda</taxon>
        <taxon>Hexapoda</taxon>
        <taxon>Insecta</taxon>
        <taxon>Pterygota</taxon>
        <taxon>Neoptera</taxon>
        <taxon>Paraneoptera</taxon>
        <taxon>Hemiptera</taxon>
        <taxon>Auchenorrhyncha</taxon>
        <taxon>Fulgoroidea</taxon>
        <taxon>Delphacidae</taxon>
        <taxon>Criomorphinae</taxon>
        <taxon>Laodelphax</taxon>
    </lineage>
</organism>
<dbReference type="Gene3D" id="3.40.50.1000">
    <property type="entry name" value="HAD superfamily/HAD-like"/>
    <property type="match status" value="1"/>
</dbReference>
<dbReference type="InterPro" id="IPR004274">
    <property type="entry name" value="FCP1_dom"/>
</dbReference>
<dbReference type="SUPFAM" id="SSF56784">
    <property type="entry name" value="HAD-like"/>
    <property type="match status" value="1"/>
</dbReference>
<comment type="caution">
    <text evidence="2">The sequence shown here is derived from an EMBL/GenBank/DDBJ whole genome shotgun (WGS) entry which is preliminary data.</text>
</comment>
<keyword evidence="3" id="KW-1185">Reference proteome</keyword>
<dbReference type="EMBL" id="QKKF02010059">
    <property type="protein sequence ID" value="RZF44940.1"/>
    <property type="molecule type" value="Genomic_DNA"/>
</dbReference>
<reference evidence="2 3" key="1">
    <citation type="journal article" date="2017" name="Gigascience">
        <title>Genome sequence of the small brown planthopper, Laodelphax striatellus.</title>
        <authorList>
            <person name="Zhu J."/>
            <person name="Jiang F."/>
            <person name="Wang X."/>
            <person name="Yang P."/>
            <person name="Bao Y."/>
            <person name="Zhao W."/>
            <person name="Wang W."/>
            <person name="Lu H."/>
            <person name="Wang Q."/>
            <person name="Cui N."/>
            <person name="Li J."/>
            <person name="Chen X."/>
            <person name="Luo L."/>
            <person name="Yu J."/>
            <person name="Kang L."/>
            <person name="Cui F."/>
        </authorList>
    </citation>
    <scope>NUCLEOTIDE SEQUENCE [LARGE SCALE GENOMIC DNA]</scope>
    <source>
        <strain evidence="2">Lst14</strain>
    </source>
</reference>
<dbReference type="InterPro" id="IPR023214">
    <property type="entry name" value="HAD_sf"/>
</dbReference>
<evidence type="ECO:0000313" key="2">
    <source>
        <dbReference type="EMBL" id="RZF44940.1"/>
    </source>
</evidence>
<dbReference type="SMR" id="A0A482XHC7"/>
<dbReference type="AlphaFoldDB" id="A0A482XHC7"/>
<protein>
    <recommendedName>
        <fullName evidence="1">FCP1 homology domain-containing protein</fullName>
    </recommendedName>
</protein>
<dbReference type="Proteomes" id="UP000291343">
    <property type="component" value="Unassembled WGS sequence"/>
</dbReference>
<proteinExistence type="predicted"/>
<accession>A0A482XHC7</accession>
<evidence type="ECO:0000259" key="1">
    <source>
        <dbReference type="Pfam" id="PF03031"/>
    </source>
</evidence>
<name>A0A482XHC7_LAOST</name>
<dbReference type="InParanoid" id="A0A482XHC7"/>
<dbReference type="InterPro" id="IPR036412">
    <property type="entry name" value="HAD-like_sf"/>
</dbReference>
<feature type="domain" description="FCP1 homology" evidence="1">
    <location>
        <begin position="4"/>
        <end position="57"/>
    </location>
</feature>